<reference evidence="1" key="1">
    <citation type="journal article" date="2016" name="Front. Microbiol.">
        <title>Genome Sequence of the Piezophilic, Mesophilic Sulfate-Reducing Bacterium Desulfovibrio indicus J2T.</title>
        <authorList>
            <person name="Cao J."/>
            <person name="Maignien L."/>
            <person name="Shao Z."/>
            <person name="Alain K."/>
            <person name="Jebbar M."/>
        </authorList>
    </citation>
    <scope>NUCLEOTIDE SEQUENCE</scope>
    <source>
        <strain evidence="1">JCM 32048</strain>
    </source>
</reference>
<sequence length="34" mass="4187">MREQSRKIRYRLRDDGRCQVCLSDGWVTLFRVSR</sequence>
<evidence type="ECO:0000313" key="2">
    <source>
        <dbReference type="Proteomes" id="UP001055286"/>
    </source>
</evidence>
<protein>
    <submittedName>
        <fullName evidence="1">Uncharacterized protein</fullName>
    </submittedName>
</protein>
<comment type="caution">
    <text evidence="1">The sequence shown here is derived from an EMBL/GenBank/DDBJ whole genome shotgun (WGS) entry which is preliminary data.</text>
</comment>
<proteinExistence type="predicted"/>
<organism evidence="1 2">
    <name type="scientific">Methylobacterium frigidaeris</name>
    <dbReference type="NCBI Taxonomy" id="2038277"/>
    <lineage>
        <taxon>Bacteria</taxon>
        <taxon>Pseudomonadati</taxon>
        <taxon>Pseudomonadota</taxon>
        <taxon>Alphaproteobacteria</taxon>
        <taxon>Hyphomicrobiales</taxon>
        <taxon>Methylobacteriaceae</taxon>
        <taxon>Methylobacterium</taxon>
    </lineage>
</organism>
<name>A0AA37HD50_9HYPH</name>
<evidence type="ECO:0000313" key="1">
    <source>
        <dbReference type="EMBL" id="GJD63777.1"/>
    </source>
</evidence>
<gene>
    <name evidence="1" type="ORF">MPEAHAMD_3948</name>
</gene>
<dbReference type="AlphaFoldDB" id="A0AA37HD50"/>
<keyword evidence="2" id="KW-1185">Reference proteome</keyword>
<accession>A0AA37HD50</accession>
<reference evidence="1" key="2">
    <citation type="submission" date="2021-08" db="EMBL/GenBank/DDBJ databases">
        <authorList>
            <person name="Tani A."/>
            <person name="Ola A."/>
            <person name="Ogura Y."/>
            <person name="Katsura K."/>
            <person name="Hayashi T."/>
        </authorList>
    </citation>
    <scope>NUCLEOTIDE SEQUENCE</scope>
    <source>
        <strain evidence="1">JCM 32048</strain>
    </source>
</reference>
<dbReference type="Proteomes" id="UP001055286">
    <property type="component" value="Unassembled WGS sequence"/>
</dbReference>
<dbReference type="EMBL" id="BPQJ01000019">
    <property type="protein sequence ID" value="GJD63777.1"/>
    <property type="molecule type" value="Genomic_DNA"/>
</dbReference>